<feature type="non-terminal residue" evidence="16">
    <location>
        <position position="1"/>
    </location>
</feature>
<evidence type="ECO:0000256" key="6">
    <source>
        <dbReference type="ARBA" id="ARBA00022737"/>
    </source>
</evidence>
<dbReference type="GO" id="GO:0007052">
    <property type="term" value="P:mitotic spindle organization"/>
    <property type="evidence" value="ECO:0007669"/>
    <property type="project" value="TreeGrafter"/>
</dbReference>
<keyword evidence="11" id="KW-0206">Cytoskeleton</keyword>
<dbReference type="InterPro" id="IPR027640">
    <property type="entry name" value="Kinesin-like_fam"/>
</dbReference>
<feature type="binding site" evidence="12">
    <location>
        <begin position="72"/>
        <end position="79"/>
    </location>
    <ligand>
        <name>ATP</name>
        <dbReference type="ChEBI" id="CHEBI:30616"/>
    </ligand>
</feature>
<dbReference type="OMA" id="CINPAST"/>
<keyword evidence="7 12" id="KW-0547">Nucleotide-binding</keyword>
<dbReference type="RefSeq" id="XP_005840194.1">
    <property type="nucleotide sequence ID" value="XM_005840137.1"/>
</dbReference>
<dbReference type="PROSITE" id="PS00411">
    <property type="entry name" value="KINESIN_MOTOR_1"/>
    <property type="match status" value="1"/>
</dbReference>
<dbReference type="STRING" id="905079.L1JY05"/>
<feature type="region of interest" description="Disordered" evidence="14">
    <location>
        <begin position="217"/>
        <end position="237"/>
    </location>
</feature>
<keyword evidence="4" id="KW-0853">WD repeat</keyword>
<dbReference type="SUPFAM" id="SSF52540">
    <property type="entry name" value="P-loop containing nucleoside triphosphate hydrolases"/>
    <property type="match status" value="1"/>
</dbReference>
<dbReference type="HOGENOM" id="CLU_001485_2_0_1"/>
<keyword evidence="9" id="KW-0175">Coiled coil</keyword>
<evidence type="ECO:0000259" key="15">
    <source>
        <dbReference type="PROSITE" id="PS50067"/>
    </source>
</evidence>
<dbReference type="Gene3D" id="3.40.850.10">
    <property type="entry name" value="Kinesin motor domain"/>
    <property type="match status" value="1"/>
</dbReference>
<dbReference type="EnsemblProtists" id="EKX53214">
    <property type="protein sequence ID" value="EKX53214"/>
    <property type="gene ID" value="GUITHDRAFT_54869"/>
</dbReference>
<dbReference type="GO" id="GO:0003777">
    <property type="term" value="F:microtubule motor activity"/>
    <property type="evidence" value="ECO:0007669"/>
    <property type="project" value="InterPro"/>
</dbReference>
<dbReference type="GO" id="GO:0005874">
    <property type="term" value="C:microtubule"/>
    <property type="evidence" value="ECO:0007669"/>
    <property type="project" value="UniProtKB-KW"/>
</dbReference>
<keyword evidence="3" id="KW-0963">Cytoplasm</keyword>
<dbReference type="GO" id="GO:0051231">
    <property type="term" value="P:spindle elongation"/>
    <property type="evidence" value="ECO:0007669"/>
    <property type="project" value="TreeGrafter"/>
</dbReference>
<evidence type="ECO:0000256" key="11">
    <source>
        <dbReference type="ARBA" id="ARBA00023212"/>
    </source>
</evidence>
<dbReference type="PANTHER" id="PTHR47969">
    <property type="entry name" value="CHROMOSOME-ASSOCIATED KINESIN KIF4A-RELATED"/>
    <property type="match status" value="1"/>
</dbReference>
<dbReference type="GO" id="GO:0005524">
    <property type="term" value="F:ATP binding"/>
    <property type="evidence" value="ECO:0007669"/>
    <property type="project" value="UniProtKB-UniRule"/>
</dbReference>
<dbReference type="GO" id="GO:0007018">
    <property type="term" value="P:microtubule-based movement"/>
    <property type="evidence" value="ECO:0007669"/>
    <property type="project" value="InterPro"/>
</dbReference>
<keyword evidence="8 12" id="KW-0067">ATP-binding</keyword>
<dbReference type="GO" id="GO:0005875">
    <property type="term" value="C:microtubule associated complex"/>
    <property type="evidence" value="ECO:0007669"/>
    <property type="project" value="TreeGrafter"/>
</dbReference>
<evidence type="ECO:0000256" key="3">
    <source>
        <dbReference type="ARBA" id="ARBA00022490"/>
    </source>
</evidence>
<evidence type="ECO:0000313" key="18">
    <source>
        <dbReference type="Proteomes" id="UP000011087"/>
    </source>
</evidence>
<evidence type="ECO:0000256" key="13">
    <source>
        <dbReference type="RuleBase" id="RU000394"/>
    </source>
</evidence>
<dbReference type="InterPro" id="IPR019821">
    <property type="entry name" value="Kinesin_motor_CS"/>
</dbReference>
<evidence type="ECO:0000256" key="10">
    <source>
        <dbReference type="ARBA" id="ARBA00023175"/>
    </source>
</evidence>
<evidence type="ECO:0000256" key="8">
    <source>
        <dbReference type="ARBA" id="ARBA00022840"/>
    </source>
</evidence>
<feature type="domain" description="Kinesin motor" evidence="15">
    <location>
        <begin position="1"/>
        <end position="341"/>
    </location>
</feature>
<gene>
    <name evidence="16" type="ORF">GUITHDRAFT_54869</name>
</gene>
<evidence type="ECO:0000256" key="14">
    <source>
        <dbReference type="SAM" id="MobiDB-lite"/>
    </source>
</evidence>
<accession>L1JY05</accession>
<dbReference type="Pfam" id="PF00225">
    <property type="entry name" value="Kinesin"/>
    <property type="match status" value="1"/>
</dbReference>
<dbReference type="InterPro" id="IPR001752">
    <property type="entry name" value="Kinesin_motor_dom"/>
</dbReference>
<dbReference type="KEGG" id="gtt:GUITHDRAFT_54869"/>
<dbReference type="eggNOG" id="KOG0244">
    <property type="taxonomic scope" value="Eukaryota"/>
</dbReference>
<keyword evidence="5 13" id="KW-0493">Microtubule</keyword>
<dbReference type="PRINTS" id="PR00380">
    <property type="entry name" value="KINESINHEAVY"/>
</dbReference>
<dbReference type="Proteomes" id="UP000011087">
    <property type="component" value="Unassembled WGS sequence"/>
</dbReference>
<evidence type="ECO:0000256" key="4">
    <source>
        <dbReference type="ARBA" id="ARBA00022574"/>
    </source>
</evidence>
<dbReference type="CDD" id="cd01372">
    <property type="entry name" value="KISc_KIF4"/>
    <property type="match status" value="1"/>
</dbReference>
<proteinExistence type="inferred from homology"/>
<evidence type="ECO:0000256" key="2">
    <source>
        <dbReference type="ARBA" id="ARBA00004245"/>
    </source>
</evidence>
<reference evidence="17" key="3">
    <citation type="submission" date="2016-03" db="UniProtKB">
        <authorList>
            <consortium name="EnsemblProtists"/>
        </authorList>
    </citation>
    <scope>IDENTIFICATION</scope>
</reference>
<protein>
    <recommendedName>
        <fullName evidence="13">Kinesin-like protein</fullName>
    </recommendedName>
</protein>
<dbReference type="AlphaFoldDB" id="L1JY05"/>
<evidence type="ECO:0000313" key="17">
    <source>
        <dbReference type="EnsemblProtists" id="EKX53214"/>
    </source>
</evidence>
<dbReference type="GeneID" id="17310071"/>
<dbReference type="PANTHER" id="PTHR47969:SF15">
    <property type="entry name" value="CHROMOSOME-ASSOCIATED KINESIN KIF4A-RELATED"/>
    <property type="match status" value="1"/>
</dbReference>
<feature type="non-terminal residue" evidence="16">
    <location>
        <position position="350"/>
    </location>
</feature>
<evidence type="ECO:0000256" key="9">
    <source>
        <dbReference type="ARBA" id="ARBA00023054"/>
    </source>
</evidence>
<dbReference type="InterPro" id="IPR036961">
    <property type="entry name" value="Kinesin_motor_dom_sf"/>
</dbReference>
<evidence type="ECO:0000313" key="16">
    <source>
        <dbReference type="EMBL" id="EKX53214.1"/>
    </source>
</evidence>
<keyword evidence="6" id="KW-0677">Repeat</keyword>
<evidence type="ECO:0000256" key="5">
    <source>
        <dbReference type="ARBA" id="ARBA00022701"/>
    </source>
</evidence>
<keyword evidence="18" id="KW-1185">Reference proteome</keyword>
<name>L1JY05_GUITC</name>
<dbReference type="PaxDb" id="55529-EKX53214"/>
<comment type="subcellular location">
    <subcellularLocation>
        <location evidence="2">Cytoplasm</location>
        <location evidence="2">Cytoskeleton</location>
    </subcellularLocation>
    <subcellularLocation>
        <location evidence="1">Plastid</location>
        <location evidence="1">Chloroplast</location>
    </subcellularLocation>
</comment>
<reference evidence="18" key="2">
    <citation type="submission" date="2012-11" db="EMBL/GenBank/DDBJ databases">
        <authorList>
            <person name="Kuo A."/>
            <person name="Curtis B.A."/>
            <person name="Tanifuji G."/>
            <person name="Burki F."/>
            <person name="Gruber A."/>
            <person name="Irimia M."/>
            <person name="Maruyama S."/>
            <person name="Arias M.C."/>
            <person name="Ball S.G."/>
            <person name="Gile G.H."/>
            <person name="Hirakawa Y."/>
            <person name="Hopkins J.F."/>
            <person name="Rensing S.A."/>
            <person name="Schmutz J."/>
            <person name="Symeonidi A."/>
            <person name="Elias M."/>
            <person name="Eveleigh R.J."/>
            <person name="Herman E.K."/>
            <person name="Klute M.J."/>
            <person name="Nakayama T."/>
            <person name="Obornik M."/>
            <person name="Reyes-Prieto A."/>
            <person name="Armbrust E.V."/>
            <person name="Aves S.J."/>
            <person name="Beiko R.G."/>
            <person name="Coutinho P."/>
            <person name="Dacks J.B."/>
            <person name="Durnford D.G."/>
            <person name="Fast N.M."/>
            <person name="Green B.R."/>
            <person name="Grisdale C."/>
            <person name="Hempe F."/>
            <person name="Henrissat B."/>
            <person name="Hoppner M.P."/>
            <person name="Ishida K.-I."/>
            <person name="Kim E."/>
            <person name="Koreny L."/>
            <person name="Kroth P.G."/>
            <person name="Liu Y."/>
            <person name="Malik S.-B."/>
            <person name="Maier U.G."/>
            <person name="McRose D."/>
            <person name="Mock T."/>
            <person name="Neilson J.A."/>
            <person name="Onodera N.T."/>
            <person name="Poole A.M."/>
            <person name="Pritham E.J."/>
            <person name="Richards T.A."/>
            <person name="Rocap G."/>
            <person name="Roy S.W."/>
            <person name="Sarai C."/>
            <person name="Schaack S."/>
            <person name="Shirato S."/>
            <person name="Slamovits C.H."/>
            <person name="Spencer D.F."/>
            <person name="Suzuki S."/>
            <person name="Worden A.Z."/>
            <person name="Zauner S."/>
            <person name="Barry K."/>
            <person name="Bell C."/>
            <person name="Bharti A.K."/>
            <person name="Crow J.A."/>
            <person name="Grimwood J."/>
            <person name="Kramer R."/>
            <person name="Lindquist E."/>
            <person name="Lucas S."/>
            <person name="Salamov A."/>
            <person name="McFadden G.I."/>
            <person name="Lane C.E."/>
            <person name="Keeling P.J."/>
            <person name="Gray M.W."/>
            <person name="Grigoriev I.V."/>
            <person name="Archibald J.M."/>
        </authorList>
    </citation>
    <scope>NUCLEOTIDE SEQUENCE</scope>
    <source>
        <strain evidence="18">CCMP2712</strain>
    </source>
</reference>
<comment type="similarity">
    <text evidence="12 13">Belongs to the TRAFAC class myosin-kinesin ATPase superfamily. Kinesin family.</text>
</comment>
<dbReference type="GO" id="GO:0008017">
    <property type="term" value="F:microtubule binding"/>
    <property type="evidence" value="ECO:0007669"/>
    <property type="project" value="InterPro"/>
</dbReference>
<evidence type="ECO:0000256" key="7">
    <source>
        <dbReference type="ARBA" id="ARBA00022741"/>
    </source>
</evidence>
<dbReference type="GO" id="GO:0009507">
    <property type="term" value="C:chloroplast"/>
    <property type="evidence" value="ECO:0007669"/>
    <property type="project" value="UniProtKB-SubCell"/>
</dbReference>
<evidence type="ECO:0000256" key="1">
    <source>
        <dbReference type="ARBA" id="ARBA00004229"/>
    </source>
</evidence>
<dbReference type="FunFam" id="3.40.850.10:FF:000011">
    <property type="entry name" value="Kinesin family member 21A"/>
    <property type="match status" value="1"/>
</dbReference>
<dbReference type="OrthoDB" id="3176171at2759"/>
<sequence length="350" mass="38827">QARPLSTRERVEEASPCVQALDKEQIKLGSKYFTFDMVYDADSQQEIIYDECVRELVRGCLKGYNATVLAYGQTGSGKTYTMGSTSIDAMLEDEQGIIPRAIRQLFDDIKEQKVKQPDVQYKIHVSFLEIYNEEIKDLLDNQPHLHGKHKNISLREGPNGSIVVTGVTEEPVETCDEMFHCLERGTVCRSVGSTSMNSVSSRSHAIFTVTIEQSTDMQFSGSESEGGQEPHGPSSITSKFHFVDLAGSERAKRTQAAGERLKEGININYGLLVLGNVISALGDESRKGSHVPYRDSKLTRMLQDSIGGNSRTLMIACISPADSNFAESYNTLVYANRARNIKNKPVVNRD</sequence>
<dbReference type="SMART" id="SM00129">
    <property type="entry name" value="KISc"/>
    <property type="match status" value="1"/>
</dbReference>
<dbReference type="InterPro" id="IPR027417">
    <property type="entry name" value="P-loop_NTPase"/>
</dbReference>
<evidence type="ECO:0000256" key="12">
    <source>
        <dbReference type="PROSITE-ProRule" id="PRU00283"/>
    </source>
</evidence>
<dbReference type="PROSITE" id="PS50067">
    <property type="entry name" value="KINESIN_MOTOR_2"/>
    <property type="match status" value="1"/>
</dbReference>
<reference evidence="16 18" key="1">
    <citation type="journal article" date="2012" name="Nature">
        <title>Algal genomes reveal evolutionary mosaicism and the fate of nucleomorphs.</title>
        <authorList>
            <consortium name="DOE Joint Genome Institute"/>
            <person name="Curtis B.A."/>
            <person name="Tanifuji G."/>
            <person name="Burki F."/>
            <person name="Gruber A."/>
            <person name="Irimia M."/>
            <person name="Maruyama S."/>
            <person name="Arias M.C."/>
            <person name="Ball S.G."/>
            <person name="Gile G.H."/>
            <person name="Hirakawa Y."/>
            <person name="Hopkins J.F."/>
            <person name="Kuo A."/>
            <person name="Rensing S.A."/>
            <person name="Schmutz J."/>
            <person name="Symeonidi A."/>
            <person name="Elias M."/>
            <person name="Eveleigh R.J."/>
            <person name="Herman E.K."/>
            <person name="Klute M.J."/>
            <person name="Nakayama T."/>
            <person name="Obornik M."/>
            <person name="Reyes-Prieto A."/>
            <person name="Armbrust E.V."/>
            <person name="Aves S.J."/>
            <person name="Beiko R.G."/>
            <person name="Coutinho P."/>
            <person name="Dacks J.B."/>
            <person name="Durnford D.G."/>
            <person name="Fast N.M."/>
            <person name="Green B.R."/>
            <person name="Grisdale C.J."/>
            <person name="Hempel F."/>
            <person name="Henrissat B."/>
            <person name="Hoppner M.P."/>
            <person name="Ishida K."/>
            <person name="Kim E."/>
            <person name="Koreny L."/>
            <person name="Kroth P.G."/>
            <person name="Liu Y."/>
            <person name="Malik S.B."/>
            <person name="Maier U.G."/>
            <person name="McRose D."/>
            <person name="Mock T."/>
            <person name="Neilson J.A."/>
            <person name="Onodera N.T."/>
            <person name="Poole A.M."/>
            <person name="Pritham E.J."/>
            <person name="Richards T.A."/>
            <person name="Rocap G."/>
            <person name="Roy S.W."/>
            <person name="Sarai C."/>
            <person name="Schaack S."/>
            <person name="Shirato S."/>
            <person name="Slamovits C.H."/>
            <person name="Spencer D.F."/>
            <person name="Suzuki S."/>
            <person name="Worden A.Z."/>
            <person name="Zauner S."/>
            <person name="Barry K."/>
            <person name="Bell C."/>
            <person name="Bharti A.K."/>
            <person name="Crow J.A."/>
            <person name="Grimwood J."/>
            <person name="Kramer R."/>
            <person name="Lindquist E."/>
            <person name="Lucas S."/>
            <person name="Salamov A."/>
            <person name="McFadden G.I."/>
            <person name="Lane C.E."/>
            <person name="Keeling P.J."/>
            <person name="Gray M.W."/>
            <person name="Grigoriev I.V."/>
            <person name="Archibald J.M."/>
        </authorList>
    </citation>
    <scope>NUCLEOTIDE SEQUENCE</scope>
    <source>
        <strain evidence="16 18">CCMP2712</strain>
    </source>
</reference>
<organism evidence="16">
    <name type="scientific">Guillardia theta (strain CCMP2712)</name>
    <name type="common">Cryptophyte</name>
    <dbReference type="NCBI Taxonomy" id="905079"/>
    <lineage>
        <taxon>Eukaryota</taxon>
        <taxon>Cryptophyceae</taxon>
        <taxon>Pyrenomonadales</taxon>
        <taxon>Geminigeraceae</taxon>
        <taxon>Guillardia</taxon>
    </lineage>
</organism>
<dbReference type="EMBL" id="JH992970">
    <property type="protein sequence ID" value="EKX53214.1"/>
    <property type="molecule type" value="Genomic_DNA"/>
</dbReference>
<keyword evidence="10 12" id="KW-0505">Motor protein</keyword>